<evidence type="ECO:0000313" key="1">
    <source>
        <dbReference type="EMBL" id="NMF58832.1"/>
    </source>
</evidence>
<comment type="caution">
    <text evidence="1">The sequence shown here is derived from an EMBL/GenBank/DDBJ whole genome shotgun (WGS) entry which is preliminary data.</text>
</comment>
<accession>A0ABX1LRR1</accession>
<name>A0ABX1LRR1_9CYAN</name>
<sequence length="75" mass="8620">MTLKELIYAEINKIEEDNLDELYQFVKQLANAKSATKPKTGILNKLKRIKIQAPVDFAANIDQYMNGEKNLDNIH</sequence>
<dbReference type="EMBL" id="JAAVJL010000001">
    <property type="protein sequence ID" value="NMF58832.1"/>
    <property type="molecule type" value="Genomic_DNA"/>
</dbReference>
<dbReference type="RefSeq" id="WP_169363683.1">
    <property type="nucleotide sequence ID" value="NZ_JAAVJL010000001.1"/>
</dbReference>
<keyword evidence="2" id="KW-1185">Reference proteome</keyword>
<proteinExistence type="predicted"/>
<gene>
    <name evidence="1" type="ORF">HC246_12555</name>
</gene>
<dbReference type="Proteomes" id="UP000738376">
    <property type="component" value="Unassembled WGS sequence"/>
</dbReference>
<evidence type="ECO:0000313" key="2">
    <source>
        <dbReference type="Proteomes" id="UP000738376"/>
    </source>
</evidence>
<organism evidence="1 2">
    <name type="scientific">Pseudanabaena yagii GIHE-NHR1</name>
    <dbReference type="NCBI Taxonomy" id="2722753"/>
    <lineage>
        <taxon>Bacteria</taxon>
        <taxon>Bacillati</taxon>
        <taxon>Cyanobacteriota</taxon>
        <taxon>Cyanophyceae</taxon>
        <taxon>Pseudanabaenales</taxon>
        <taxon>Pseudanabaenaceae</taxon>
        <taxon>Pseudanabaena</taxon>
        <taxon>Pseudanabaena yagii</taxon>
    </lineage>
</organism>
<protein>
    <recommendedName>
        <fullName evidence="3">DUF2281 domain-containing protein</fullName>
    </recommendedName>
</protein>
<evidence type="ECO:0008006" key="3">
    <source>
        <dbReference type="Google" id="ProtNLM"/>
    </source>
</evidence>
<reference evidence="1 2" key="1">
    <citation type="submission" date="2020-03" db="EMBL/GenBank/DDBJ databases">
        <title>Draft Genome Sequence of 2-Methylisoborneol Producing Pseudanabaena yagii Strain GIHE-NHR1 Isolated from North Han River in South Korea.</title>
        <authorList>
            <person name="Jeong J."/>
        </authorList>
    </citation>
    <scope>NUCLEOTIDE SEQUENCE [LARGE SCALE GENOMIC DNA]</scope>
    <source>
        <strain evidence="1 2">GIHE-NHR1</strain>
    </source>
</reference>